<dbReference type="SUPFAM" id="SSF47954">
    <property type="entry name" value="Cyclin-like"/>
    <property type="match status" value="2"/>
</dbReference>
<dbReference type="STRING" id="1611254.A0A2G5SXY3"/>
<evidence type="ECO:0000313" key="3">
    <source>
        <dbReference type="EMBL" id="PIC19995.1"/>
    </source>
</evidence>
<dbReference type="Proteomes" id="UP000230233">
    <property type="component" value="Chromosome X"/>
</dbReference>
<dbReference type="OrthoDB" id="79090at2759"/>
<comment type="caution">
    <text evidence="3">The sequence shown here is derived from an EMBL/GenBank/DDBJ whole genome shotgun (WGS) entry which is preliminary data.</text>
</comment>
<feature type="compositionally biased region" description="Basic residues" evidence="2">
    <location>
        <begin position="394"/>
        <end position="407"/>
    </location>
</feature>
<feature type="compositionally biased region" description="Basic residues" evidence="2">
    <location>
        <begin position="305"/>
        <end position="317"/>
    </location>
</feature>
<evidence type="ECO:0000256" key="1">
    <source>
        <dbReference type="ARBA" id="ARBA00023127"/>
    </source>
</evidence>
<keyword evidence="4" id="KW-1185">Reference proteome</keyword>
<feature type="compositionally biased region" description="Polar residues" evidence="2">
    <location>
        <begin position="411"/>
        <end position="454"/>
    </location>
</feature>
<feature type="region of interest" description="Disordered" evidence="2">
    <location>
        <begin position="338"/>
        <end position="507"/>
    </location>
</feature>
<feature type="compositionally biased region" description="Basic and acidic residues" evidence="2">
    <location>
        <begin position="497"/>
        <end position="507"/>
    </location>
</feature>
<sequence length="507" mass="57394">MNISVINLMSSTSTESWYDSLKRNGGEVDWENFRVTKEQLETWTPSRHDGISHEDEVKQKEEACDLIYKYVDRFPKTEESHAHHLQVTAIASVILHRYFTMRSVKSREMDEVAAGCVMVACRKTEVYNVFEIVLDYLGSKKYGSRKIHYQCELREMMSAAEKDIDNAIGFNCVVTLPHEHLAKMLKVLDENVKFKEIHQKSLFLATELLLITEWTLTHSPTSIAIVCIRMALTAHNLNRAKFVKEGVMSDWFKLFDAGVTESLLLEMIGEVFTHKTVKDDATSRMYKALCLSPTPNTTRKDTKPKTRSSKSSTKRRSTAGMRSRLPENIQALMDIKLSPNLIPKGTQKPAKSSDVKGPQKPAKSSDVKGPQKPAESSDERIRPKTSKYDYKIPKNYRRKFGASRNKKQKDSSTNQNVEGISGDDSSSNATEQVDNATSPEANPCNFETTQNTQYSKDHCETSDSEEGDIPGKNYSESNKKHALVNKKISSSEDPDNHEESESKKSRQ</sequence>
<organism evidence="3 4">
    <name type="scientific">Caenorhabditis nigoni</name>
    <dbReference type="NCBI Taxonomy" id="1611254"/>
    <lineage>
        <taxon>Eukaryota</taxon>
        <taxon>Metazoa</taxon>
        <taxon>Ecdysozoa</taxon>
        <taxon>Nematoda</taxon>
        <taxon>Chromadorea</taxon>
        <taxon>Rhabditida</taxon>
        <taxon>Rhabditina</taxon>
        <taxon>Rhabditomorpha</taxon>
        <taxon>Rhabditoidea</taxon>
        <taxon>Rhabditidae</taxon>
        <taxon>Peloderinae</taxon>
        <taxon>Caenorhabditis</taxon>
    </lineage>
</organism>
<keyword evidence="1" id="KW-0195">Cyclin</keyword>
<accession>A0A2G5SXY3</accession>
<evidence type="ECO:0000313" key="4">
    <source>
        <dbReference type="Proteomes" id="UP000230233"/>
    </source>
</evidence>
<dbReference type="InterPro" id="IPR043198">
    <property type="entry name" value="Cyclin/Ssn8"/>
</dbReference>
<dbReference type="GO" id="GO:0016538">
    <property type="term" value="F:cyclin-dependent protein serine/threonine kinase regulator activity"/>
    <property type="evidence" value="ECO:0007669"/>
    <property type="project" value="InterPro"/>
</dbReference>
<dbReference type="AlphaFoldDB" id="A0A2G5SXY3"/>
<dbReference type="InterPro" id="IPR036915">
    <property type="entry name" value="Cyclin-like_sf"/>
</dbReference>
<protein>
    <submittedName>
        <fullName evidence="3">Uncharacterized protein</fullName>
    </submittedName>
</protein>
<evidence type="ECO:0000256" key="2">
    <source>
        <dbReference type="SAM" id="MobiDB-lite"/>
    </source>
</evidence>
<dbReference type="GO" id="GO:0006357">
    <property type="term" value="P:regulation of transcription by RNA polymerase II"/>
    <property type="evidence" value="ECO:0007669"/>
    <property type="project" value="InterPro"/>
</dbReference>
<reference evidence="4" key="1">
    <citation type="submission" date="2017-10" db="EMBL/GenBank/DDBJ databases">
        <title>Rapid genome shrinkage in a self-fertile nematode reveals novel sperm competition proteins.</title>
        <authorList>
            <person name="Yin D."/>
            <person name="Schwarz E.M."/>
            <person name="Thomas C.G."/>
            <person name="Felde R.L."/>
            <person name="Korf I.F."/>
            <person name="Cutter A.D."/>
            <person name="Schartner C.M."/>
            <person name="Ralston E.J."/>
            <person name="Meyer B.J."/>
            <person name="Haag E.S."/>
        </authorList>
    </citation>
    <scope>NUCLEOTIDE SEQUENCE [LARGE SCALE GENOMIC DNA]</scope>
    <source>
        <strain evidence="4">JU1422</strain>
    </source>
</reference>
<gene>
    <name evidence="3" type="primary">Cnig_chr_X.g25339</name>
    <name evidence="3" type="ORF">B9Z55_025339</name>
</gene>
<dbReference type="EMBL" id="PDUG01000006">
    <property type="protein sequence ID" value="PIC19995.1"/>
    <property type="molecule type" value="Genomic_DNA"/>
</dbReference>
<feature type="compositionally biased region" description="Basic and acidic residues" evidence="2">
    <location>
        <begin position="375"/>
        <end position="392"/>
    </location>
</feature>
<dbReference type="Gene3D" id="1.10.472.10">
    <property type="entry name" value="Cyclin-like"/>
    <property type="match status" value="2"/>
</dbReference>
<dbReference type="Pfam" id="PF21797">
    <property type="entry name" value="CycT2-like_C"/>
    <property type="match status" value="1"/>
</dbReference>
<name>A0A2G5SXY3_9PELO</name>
<feature type="region of interest" description="Disordered" evidence="2">
    <location>
        <begin position="290"/>
        <end position="326"/>
    </location>
</feature>
<proteinExistence type="predicted"/>
<dbReference type="PANTHER" id="PTHR10026">
    <property type="entry name" value="CYCLIN"/>
    <property type="match status" value="1"/>
</dbReference>